<dbReference type="PROSITE" id="PS00582">
    <property type="entry name" value="RIBOSOMAL_L33"/>
    <property type="match status" value="1"/>
</dbReference>
<dbReference type="NCBIfam" id="TIGR01023">
    <property type="entry name" value="rpmG_bact"/>
    <property type="match status" value="1"/>
</dbReference>
<comment type="caution">
    <text evidence="6">The sequence shown here is derived from an EMBL/GenBank/DDBJ whole genome shotgun (WGS) entry which is preliminary data.</text>
</comment>
<organism evidence="6 7">
    <name type="scientific">Lacticaseibacillus manihotivorans DSM 13343 = JCM 12514</name>
    <dbReference type="NCBI Taxonomy" id="1423769"/>
    <lineage>
        <taxon>Bacteria</taxon>
        <taxon>Bacillati</taxon>
        <taxon>Bacillota</taxon>
        <taxon>Bacilli</taxon>
        <taxon>Lactobacillales</taxon>
        <taxon>Lactobacillaceae</taxon>
        <taxon>Lacticaseibacillus</taxon>
    </lineage>
</organism>
<evidence type="ECO:0000256" key="3">
    <source>
        <dbReference type="ARBA" id="ARBA00023274"/>
    </source>
</evidence>
<dbReference type="Proteomes" id="UP000051790">
    <property type="component" value="Unassembled WGS sequence"/>
</dbReference>
<dbReference type="InterPro" id="IPR011332">
    <property type="entry name" value="Ribosomal_zn-bd"/>
</dbReference>
<evidence type="ECO:0000256" key="5">
    <source>
        <dbReference type="HAMAP-Rule" id="MF_00294"/>
    </source>
</evidence>
<keyword evidence="2 5" id="KW-0689">Ribosomal protein</keyword>
<dbReference type="GO" id="GO:0005737">
    <property type="term" value="C:cytoplasm"/>
    <property type="evidence" value="ECO:0007669"/>
    <property type="project" value="UniProtKB-ARBA"/>
</dbReference>
<evidence type="ECO:0000313" key="7">
    <source>
        <dbReference type="Proteomes" id="UP000051790"/>
    </source>
</evidence>
<evidence type="ECO:0000256" key="1">
    <source>
        <dbReference type="ARBA" id="ARBA00007596"/>
    </source>
</evidence>
<dbReference type="GO" id="GO:0005840">
    <property type="term" value="C:ribosome"/>
    <property type="evidence" value="ECO:0007669"/>
    <property type="project" value="UniProtKB-KW"/>
</dbReference>
<dbReference type="InterPro" id="IPR001705">
    <property type="entry name" value="Ribosomal_bL33"/>
</dbReference>
<dbReference type="PANTHER" id="PTHR43168">
    <property type="entry name" value="50S RIBOSOMAL PROTEIN L33, CHLOROPLASTIC"/>
    <property type="match status" value="1"/>
</dbReference>
<dbReference type="GO" id="GO:0003735">
    <property type="term" value="F:structural constituent of ribosome"/>
    <property type="evidence" value="ECO:0007669"/>
    <property type="project" value="InterPro"/>
</dbReference>
<dbReference type="GO" id="GO:1990904">
    <property type="term" value="C:ribonucleoprotein complex"/>
    <property type="evidence" value="ECO:0007669"/>
    <property type="project" value="UniProtKB-KW"/>
</dbReference>
<proteinExistence type="inferred from homology"/>
<accession>A0A0R1Q5Q5</accession>
<evidence type="ECO:0000313" key="6">
    <source>
        <dbReference type="EMBL" id="KRL37637.1"/>
    </source>
</evidence>
<keyword evidence="3 5" id="KW-0687">Ribonucleoprotein</keyword>
<keyword evidence="7" id="KW-1185">Reference proteome</keyword>
<dbReference type="EMBL" id="AZEU01000315">
    <property type="protein sequence ID" value="KRL37637.1"/>
    <property type="molecule type" value="Genomic_DNA"/>
</dbReference>
<comment type="similarity">
    <text evidence="1 5">Belongs to the bacterial ribosomal protein bL33 family.</text>
</comment>
<protein>
    <recommendedName>
        <fullName evidence="4 5">Large ribosomal subunit protein bL33</fullName>
    </recommendedName>
</protein>
<dbReference type="AlphaFoldDB" id="A0A0R1Q5Q5"/>
<dbReference type="PANTHER" id="PTHR43168:SF2">
    <property type="entry name" value="LARGE RIBOSOMAL SUBUNIT PROTEIN BL33C"/>
    <property type="match status" value="1"/>
</dbReference>
<dbReference type="Gene3D" id="2.20.28.120">
    <property type="entry name" value="Ribosomal protein L33"/>
    <property type="match status" value="1"/>
</dbReference>
<sequence>MKNMRDNILLACAETGERIYLTSKNKRNTPDRLSLKKYSPKLRKRVTFTEVKK</sequence>
<evidence type="ECO:0000256" key="2">
    <source>
        <dbReference type="ARBA" id="ARBA00022980"/>
    </source>
</evidence>
<dbReference type="HAMAP" id="MF_00294">
    <property type="entry name" value="Ribosomal_bL33"/>
    <property type="match status" value="1"/>
</dbReference>
<dbReference type="NCBIfam" id="NF001764">
    <property type="entry name" value="PRK00504.1"/>
    <property type="match status" value="1"/>
</dbReference>
<dbReference type="PATRIC" id="fig|1423769.4.peg.3041"/>
<dbReference type="InterPro" id="IPR018264">
    <property type="entry name" value="Ribosomal_bL33_CS"/>
</dbReference>
<dbReference type="Pfam" id="PF00471">
    <property type="entry name" value="Ribosomal_L33"/>
    <property type="match status" value="1"/>
</dbReference>
<name>A0A0R1Q5Q5_9LACO</name>
<gene>
    <name evidence="5" type="primary">rpmG</name>
    <name evidence="6" type="ORF">FD01_GL002819</name>
</gene>
<evidence type="ECO:0000256" key="4">
    <source>
        <dbReference type="ARBA" id="ARBA00035176"/>
    </source>
</evidence>
<dbReference type="GO" id="GO:0006412">
    <property type="term" value="P:translation"/>
    <property type="evidence" value="ECO:0007669"/>
    <property type="project" value="UniProtKB-UniRule"/>
</dbReference>
<dbReference type="SUPFAM" id="SSF57829">
    <property type="entry name" value="Zn-binding ribosomal proteins"/>
    <property type="match status" value="1"/>
</dbReference>
<reference evidence="6 7" key="1">
    <citation type="journal article" date="2015" name="Genome Announc.">
        <title>Expanding the biotechnology potential of lactobacilli through comparative genomics of 213 strains and associated genera.</title>
        <authorList>
            <person name="Sun Z."/>
            <person name="Harris H.M."/>
            <person name="McCann A."/>
            <person name="Guo C."/>
            <person name="Argimon S."/>
            <person name="Zhang W."/>
            <person name="Yang X."/>
            <person name="Jeffery I.B."/>
            <person name="Cooney J.C."/>
            <person name="Kagawa T.F."/>
            <person name="Liu W."/>
            <person name="Song Y."/>
            <person name="Salvetti E."/>
            <person name="Wrobel A."/>
            <person name="Rasinkangas P."/>
            <person name="Parkhill J."/>
            <person name="Rea M.C."/>
            <person name="O'Sullivan O."/>
            <person name="Ritari J."/>
            <person name="Douillard F.P."/>
            <person name="Paul Ross R."/>
            <person name="Yang R."/>
            <person name="Briner A.E."/>
            <person name="Felis G.E."/>
            <person name="de Vos W.M."/>
            <person name="Barrangou R."/>
            <person name="Klaenhammer T.R."/>
            <person name="Caufield P.W."/>
            <person name="Cui Y."/>
            <person name="Zhang H."/>
            <person name="O'Toole P.W."/>
        </authorList>
    </citation>
    <scope>NUCLEOTIDE SEQUENCE [LARGE SCALE GENOMIC DNA]</scope>
    <source>
        <strain evidence="6 7">DSM 13343</strain>
    </source>
</reference>
<dbReference type="InterPro" id="IPR038584">
    <property type="entry name" value="Ribosomal_bL33_sf"/>
</dbReference>
<dbReference type="NCBIfam" id="NF001860">
    <property type="entry name" value="PRK00595.1"/>
    <property type="match status" value="1"/>
</dbReference>